<dbReference type="InterPro" id="IPR001098">
    <property type="entry name" value="DNA-dir_DNA_pol_A_palm_dom"/>
</dbReference>
<dbReference type="PANTHER" id="PTHR10133:SF27">
    <property type="entry name" value="DNA POLYMERASE NU"/>
    <property type="match status" value="1"/>
</dbReference>
<protein>
    <recommendedName>
        <fullName evidence="3">DNA polymerase I</fullName>
        <ecNumber evidence="2">2.7.7.7</ecNumber>
    </recommendedName>
</protein>
<dbReference type="InterPro" id="IPR002562">
    <property type="entry name" value="3'-5'_exonuclease_dom"/>
</dbReference>
<dbReference type="InterPro" id="IPR019760">
    <property type="entry name" value="DNA-dir_DNA_pol_A_CS"/>
</dbReference>
<evidence type="ECO:0000259" key="11">
    <source>
        <dbReference type="SMART" id="SM00482"/>
    </source>
</evidence>
<dbReference type="SMART" id="SM00474">
    <property type="entry name" value="35EXOc"/>
    <property type="match status" value="1"/>
</dbReference>
<evidence type="ECO:0000256" key="3">
    <source>
        <dbReference type="ARBA" id="ARBA00020311"/>
    </source>
</evidence>
<dbReference type="AlphaFoldDB" id="A0AAJ3YWT2"/>
<dbReference type="SUPFAM" id="SSF53098">
    <property type="entry name" value="Ribonuclease H-like"/>
    <property type="match status" value="1"/>
</dbReference>
<dbReference type="InterPro" id="IPR012337">
    <property type="entry name" value="RNaseH-like_sf"/>
</dbReference>
<dbReference type="InterPro" id="IPR036397">
    <property type="entry name" value="RNaseH_sf"/>
</dbReference>
<keyword evidence="4" id="KW-0808">Transferase</keyword>
<evidence type="ECO:0000256" key="4">
    <source>
        <dbReference type="ARBA" id="ARBA00022679"/>
    </source>
</evidence>
<accession>A0AAJ3YWT2</accession>
<dbReference type="Gene3D" id="3.30.420.10">
    <property type="entry name" value="Ribonuclease H-like superfamily/Ribonuclease H"/>
    <property type="match status" value="1"/>
</dbReference>
<reference evidence="12 13" key="1">
    <citation type="submission" date="2019-01" db="EMBL/GenBank/DDBJ databases">
        <title>Genome sequence of Bacillus glycinifermentans SRCM103574.</title>
        <authorList>
            <person name="Kong H.-J."/>
            <person name="Jeong S.-Y."/>
            <person name="Jeong D.-Y."/>
        </authorList>
    </citation>
    <scope>NUCLEOTIDE SEQUENCE [LARGE SCALE GENOMIC DNA]</scope>
    <source>
        <strain evidence="12 13">SRCM103574</strain>
    </source>
</reference>
<evidence type="ECO:0000256" key="1">
    <source>
        <dbReference type="ARBA" id="ARBA00007705"/>
    </source>
</evidence>
<dbReference type="Gene3D" id="3.30.70.370">
    <property type="match status" value="1"/>
</dbReference>
<gene>
    <name evidence="12" type="ORF">EQZ20_07055</name>
</gene>
<evidence type="ECO:0000256" key="8">
    <source>
        <dbReference type="ARBA" id="ARBA00023125"/>
    </source>
</evidence>
<feature type="domain" description="3'-5' exonuclease" evidence="10">
    <location>
        <begin position="122"/>
        <end position="305"/>
    </location>
</feature>
<keyword evidence="8" id="KW-0238">DNA-binding</keyword>
<dbReference type="PROSITE" id="PS00447">
    <property type="entry name" value="DNA_POLYMERASE_A"/>
    <property type="match status" value="1"/>
</dbReference>
<sequence length="752" mass="85867">MELGNLRLNLSALTPKNDEVKNEKVTETAKRKKKAKTAEAIEESWRRIFASKLSETDRQRLNEVKAAMDAGKLARNPSDCVNKAGNPKAFSKAEAMRLWKTLQEQQREETLRKMVENTPDNYWLITDEAQLNDFLALLADEEEIVFDVETTGTDVWNDYIVGHVLTAIKADIHAYIPTKHKTDHPQLDNGFVVEKLRPFYEDESIGKLAHNAKFDIHMLDREGITLRGLTWDTQEAMRLLNENEPSFALKNLVTKYLRIKSDTYEDLFGKIGFDEVSDLRIALAYAAKDGDVTRKLRDFQREHLKKFPDILRYYETVEVPLITVVQKLESTGFDIDLDFAEEYGKEIKSEIDRLYAEIIDELGDININSPAQLKPALEEATGEKLDSTDAKKVLKPLASKHPIIKKLLEYKEKFKLYSTYINALPELIDKRTGKLYTNFNQNGAKTGRFSSGGTGVNLQNQPKEARKMFVAPKGYAILGGDWSQQEYRCLAYFSQDPKLVDNYLQGNDLYASIASEVFNKPIEECGDGSVYRKQAKVIMLAVAYGGGANMLKDAIGISKKEAQKFLDSFFERFPVVKKWVESNQAFVKKHGYVWMDRGQRKRRLPDAKDRNAKGHYSAVYTQSTNARVQGSAAIQTKATMIALQELCDRKTAEGRGEWRIWCVVHDEALLLVPDTITREDVKDFEDVMLNTYVFGNIPNKTDIEICRRWGNGMKIDEFFTGKVNSDDYPKTDDYEKQKRIVSEGWQGKTEAV</sequence>
<dbReference type="EMBL" id="CP035232">
    <property type="protein sequence ID" value="QAT64684.1"/>
    <property type="molecule type" value="Genomic_DNA"/>
</dbReference>
<dbReference type="Pfam" id="PF00476">
    <property type="entry name" value="DNA_pol_A"/>
    <property type="match status" value="1"/>
</dbReference>
<proteinExistence type="inferred from homology"/>
<dbReference type="PANTHER" id="PTHR10133">
    <property type="entry name" value="DNA POLYMERASE I"/>
    <property type="match status" value="1"/>
</dbReference>
<dbReference type="SMART" id="SM00482">
    <property type="entry name" value="POLAc"/>
    <property type="match status" value="1"/>
</dbReference>
<dbReference type="GO" id="GO:0006302">
    <property type="term" value="P:double-strand break repair"/>
    <property type="evidence" value="ECO:0007669"/>
    <property type="project" value="TreeGrafter"/>
</dbReference>
<dbReference type="Gene3D" id="1.20.1060.10">
    <property type="entry name" value="Taq DNA Polymerase, Chain T, domain 4"/>
    <property type="match status" value="1"/>
</dbReference>
<dbReference type="EC" id="2.7.7.7" evidence="2"/>
<dbReference type="InterPro" id="IPR043502">
    <property type="entry name" value="DNA/RNA_pol_sf"/>
</dbReference>
<evidence type="ECO:0000256" key="2">
    <source>
        <dbReference type="ARBA" id="ARBA00012417"/>
    </source>
</evidence>
<dbReference type="Pfam" id="PF01612">
    <property type="entry name" value="DNA_pol_A_exo1"/>
    <property type="match status" value="1"/>
</dbReference>
<feature type="domain" description="DNA-directed DNA polymerase family A palm" evidence="11">
    <location>
        <begin position="462"/>
        <end position="676"/>
    </location>
</feature>
<evidence type="ECO:0000259" key="10">
    <source>
        <dbReference type="SMART" id="SM00474"/>
    </source>
</evidence>
<dbReference type="PRINTS" id="PR00868">
    <property type="entry name" value="DNAPOLI"/>
</dbReference>
<comment type="similarity">
    <text evidence="1">Belongs to the DNA polymerase type-A family.</text>
</comment>
<organism evidence="12 13">
    <name type="scientific">Bacillus glycinifermentans</name>
    <dbReference type="NCBI Taxonomy" id="1664069"/>
    <lineage>
        <taxon>Bacteria</taxon>
        <taxon>Bacillati</taxon>
        <taxon>Bacillota</taxon>
        <taxon>Bacilli</taxon>
        <taxon>Bacillales</taxon>
        <taxon>Bacillaceae</taxon>
        <taxon>Bacillus</taxon>
    </lineage>
</organism>
<evidence type="ECO:0000313" key="13">
    <source>
        <dbReference type="Proteomes" id="UP000288675"/>
    </source>
</evidence>
<evidence type="ECO:0000256" key="6">
    <source>
        <dbReference type="ARBA" id="ARBA00022705"/>
    </source>
</evidence>
<dbReference type="GO" id="GO:0003887">
    <property type="term" value="F:DNA-directed DNA polymerase activity"/>
    <property type="evidence" value="ECO:0007669"/>
    <property type="project" value="UniProtKB-KW"/>
</dbReference>
<dbReference type="GO" id="GO:0008408">
    <property type="term" value="F:3'-5' exonuclease activity"/>
    <property type="evidence" value="ECO:0007669"/>
    <property type="project" value="InterPro"/>
</dbReference>
<comment type="catalytic activity">
    <reaction evidence="9">
        <text>DNA(n) + a 2'-deoxyribonucleoside 5'-triphosphate = DNA(n+1) + diphosphate</text>
        <dbReference type="Rhea" id="RHEA:22508"/>
        <dbReference type="Rhea" id="RHEA-COMP:17339"/>
        <dbReference type="Rhea" id="RHEA-COMP:17340"/>
        <dbReference type="ChEBI" id="CHEBI:33019"/>
        <dbReference type="ChEBI" id="CHEBI:61560"/>
        <dbReference type="ChEBI" id="CHEBI:173112"/>
        <dbReference type="EC" id="2.7.7.7"/>
    </reaction>
</comment>
<dbReference type="GeneID" id="82852436"/>
<keyword evidence="5" id="KW-0548">Nucleotidyltransferase</keyword>
<dbReference type="GO" id="GO:0006261">
    <property type="term" value="P:DNA-templated DNA replication"/>
    <property type="evidence" value="ECO:0007669"/>
    <property type="project" value="InterPro"/>
</dbReference>
<dbReference type="InterPro" id="IPR002298">
    <property type="entry name" value="DNA_polymerase_A"/>
</dbReference>
<evidence type="ECO:0000256" key="9">
    <source>
        <dbReference type="ARBA" id="ARBA00049244"/>
    </source>
</evidence>
<keyword evidence="6" id="KW-0235">DNA replication</keyword>
<name>A0AAJ3YWT2_9BACI</name>
<evidence type="ECO:0000313" key="12">
    <source>
        <dbReference type="EMBL" id="QAT64684.1"/>
    </source>
</evidence>
<dbReference type="RefSeq" id="WP_128747985.1">
    <property type="nucleotide sequence ID" value="NZ_CP035232.1"/>
</dbReference>
<dbReference type="CDD" id="cd06139">
    <property type="entry name" value="DNA_polA_I_Ecoli_like_exo"/>
    <property type="match status" value="1"/>
</dbReference>
<evidence type="ECO:0000256" key="5">
    <source>
        <dbReference type="ARBA" id="ARBA00022695"/>
    </source>
</evidence>
<evidence type="ECO:0000256" key="7">
    <source>
        <dbReference type="ARBA" id="ARBA00022932"/>
    </source>
</evidence>
<keyword evidence="7" id="KW-0239">DNA-directed DNA polymerase</keyword>
<dbReference type="Gene3D" id="1.10.150.20">
    <property type="entry name" value="5' to 3' exonuclease, C-terminal subdomain"/>
    <property type="match status" value="1"/>
</dbReference>
<dbReference type="Proteomes" id="UP000288675">
    <property type="component" value="Chromosome"/>
</dbReference>
<dbReference type="SUPFAM" id="SSF56672">
    <property type="entry name" value="DNA/RNA polymerases"/>
    <property type="match status" value="1"/>
</dbReference>
<dbReference type="GO" id="GO:0003677">
    <property type="term" value="F:DNA binding"/>
    <property type="evidence" value="ECO:0007669"/>
    <property type="project" value="UniProtKB-KW"/>
</dbReference>